<evidence type="ECO:0000313" key="11">
    <source>
        <dbReference type="EMBL" id="ADV62078.1"/>
    </source>
</evidence>
<dbReference type="EMBL" id="CP002353">
    <property type="protein sequence ID" value="ADV62078.1"/>
    <property type="molecule type" value="Genomic_DNA"/>
</dbReference>
<dbReference type="GO" id="GO:0006520">
    <property type="term" value="P:amino acid metabolic process"/>
    <property type="evidence" value="ECO:0007669"/>
    <property type="project" value="InterPro"/>
</dbReference>
<dbReference type="RefSeq" id="WP_013564366.1">
    <property type="nucleotide sequence ID" value="NC_014962.1"/>
</dbReference>
<evidence type="ECO:0000256" key="4">
    <source>
        <dbReference type="ARBA" id="ARBA00022975"/>
    </source>
</evidence>
<feature type="region of interest" description="Disordered" evidence="8">
    <location>
        <begin position="337"/>
        <end position="357"/>
    </location>
</feature>
<feature type="binding site" evidence="7">
    <location>
        <position position="168"/>
    </location>
    <ligand>
        <name>carbamoyl phosphate</name>
        <dbReference type="ChEBI" id="CHEBI:58228"/>
    </ligand>
</feature>
<keyword evidence="4 7" id="KW-0665">Pyrimidine biosynthesis</keyword>
<dbReference type="InParanoid" id="E8QYU1"/>
<comment type="similarity">
    <text evidence="2 7">Belongs to the aspartate/ornithine carbamoyltransferase superfamily. ATCase family.</text>
</comment>
<evidence type="ECO:0000313" key="12">
    <source>
        <dbReference type="Proteomes" id="UP000008631"/>
    </source>
</evidence>
<dbReference type="UniPathway" id="UPA00070">
    <property type="reaction ID" value="UER00116"/>
</dbReference>
<organism evidence="11 12">
    <name type="scientific">Isosphaera pallida (strain ATCC 43644 / DSM 9630 / IS1B)</name>
    <dbReference type="NCBI Taxonomy" id="575540"/>
    <lineage>
        <taxon>Bacteria</taxon>
        <taxon>Pseudomonadati</taxon>
        <taxon>Planctomycetota</taxon>
        <taxon>Planctomycetia</taxon>
        <taxon>Isosphaerales</taxon>
        <taxon>Isosphaeraceae</taxon>
        <taxon>Isosphaera</taxon>
    </lineage>
</organism>
<feature type="binding site" evidence="7">
    <location>
        <position position="294"/>
    </location>
    <ligand>
        <name>carbamoyl phosphate</name>
        <dbReference type="ChEBI" id="CHEBI:58228"/>
    </ligand>
</feature>
<dbReference type="PRINTS" id="PR00101">
    <property type="entry name" value="ATCASE"/>
</dbReference>
<feature type="binding site" evidence="7">
    <location>
        <position position="88"/>
    </location>
    <ligand>
        <name>carbamoyl phosphate</name>
        <dbReference type="ChEBI" id="CHEBI:58228"/>
    </ligand>
</feature>
<dbReference type="Pfam" id="PF02729">
    <property type="entry name" value="OTCace_N"/>
    <property type="match status" value="1"/>
</dbReference>
<reference evidence="11 12" key="1">
    <citation type="journal article" date="2011" name="Stand. Genomic Sci.">
        <title>Complete genome sequence of Isosphaera pallida type strain (IS1B).</title>
        <authorList>
            <consortium name="US DOE Joint Genome Institute (JGI-PGF)"/>
            <person name="Goker M."/>
            <person name="Cleland D."/>
            <person name="Saunders E."/>
            <person name="Lapidus A."/>
            <person name="Nolan M."/>
            <person name="Lucas S."/>
            <person name="Hammon N."/>
            <person name="Deshpande S."/>
            <person name="Cheng J.F."/>
            <person name="Tapia R."/>
            <person name="Han C."/>
            <person name="Goodwin L."/>
            <person name="Pitluck S."/>
            <person name="Liolios K."/>
            <person name="Pagani I."/>
            <person name="Ivanova N."/>
            <person name="Mavromatis K."/>
            <person name="Pati A."/>
            <person name="Chen A."/>
            <person name="Palaniappan K."/>
            <person name="Land M."/>
            <person name="Hauser L."/>
            <person name="Chang Y.J."/>
            <person name="Jeffries C.D."/>
            <person name="Detter J.C."/>
            <person name="Beck B."/>
            <person name="Woyke T."/>
            <person name="Bristow J."/>
            <person name="Eisen J.A."/>
            <person name="Markowitz V."/>
            <person name="Hugenholtz P."/>
            <person name="Kyrpides N.C."/>
            <person name="Klenk H.P."/>
        </authorList>
    </citation>
    <scope>NUCLEOTIDE SEQUENCE [LARGE SCALE GENOMIC DNA]</scope>
    <source>
        <strain evidence="12">ATCC 43644 / DSM 9630 / IS1B</strain>
    </source>
</reference>
<gene>
    <name evidence="7" type="primary">pyrB</name>
    <name evidence="11" type="ordered locus">Isop_1493</name>
</gene>
<comment type="pathway">
    <text evidence="1 7">Pyrimidine metabolism; UMP biosynthesis via de novo pathway; (S)-dihydroorotate from bicarbonate: step 2/3.</text>
</comment>
<dbReference type="PANTHER" id="PTHR45753:SF6">
    <property type="entry name" value="ASPARTATE CARBAMOYLTRANSFERASE"/>
    <property type="match status" value="1"/>
</dbReference>
<dbReference type="HAMAP" id="MF_00001">
    <property type="entry name" value="Asp_carb_tr"/>
    <property type="match status" value="1"/>
</dbReference>
<dbReference type="eggNOG" id="COG0540">
    <property type="taxonomic scope" value="Bacteria"/>
</dbReference>
<protein>
    <recommendedName>
        <fullName evidence="7">Aspartate carbamoyltransferase</fullName>
        <ecNumber evidence="7">2.1.3.2</ecNumber>
    </recommendedName>
    <alternativeName>
        <fullName evidence="7">Aspartate transcarbamylase</fullName>
        <shortName evidence="7">ATCase</shortName>
    </alternativeName>
</protein>
<comment type="catalytic activity">
    <reaction evidence="6 7">
        <text>carbamoyl phosphate + L-aspartate = N-carbamoyl-L-aspartate + phosphate + H(+)</text>
        <dbReference type="Rhea" id="RHEA:20013"/>
        <dbReference type="ChEBI" id="CHEBI:15378"/>
        <dbReference type="ChEBI" id="CHEBI:29991"/>
        <dbReference type="ChEBI" id="CHEBI:32814"/>
        <dbReference type="ChEBI" id="CHEBI:43474"/>
        <dbReference type="ChEBI" id="CHEBI:58228"/>
        <dbReference type="EC" id="2.1.3.2"/>
    </reaction>
</comment>
<feature type="domain" description="Aspartate/ornithine carbamoyltransferase Asp/Orn-binding" evidence="9">
    <location>
        <begin position="184"/>
        <end position="330"/>
    </location>
</feature>
<dbReference type="InterPro" id="IPR006131">
    <property type="entry name" value="Asp_carbamoyltransf_Asp/Orn-bd"/>
</dbReference>
<feature type="binding site" evidence="7">
    <location>
        <position position="137"/>
    </location>
    <ligand>
        <name>carbamoyl phosphate</name>
        <dbReference type="ChEBI" id="CHEBI:58228"/>
    </ligand>
</feature>
<dbReference type="STRING" id="575540.Isop_1493"/>
<evidence type="ECO:0000256" key="7">
    <source>
        <dbReference type="HAMAP-Rule" id="MF_00001"/>
    </source>
</evidence>
<dbReference type="OrthoDB" id="9802587at2"/>
<dbReference type="InterPro" id="IPR002082">
    <property type="entry name" value="Asp_carbamoyltransf"/>
</dbReference>
<dbReference type="GO" id="GO:0004070">
    <property type="term" value="F:aspartate carbamoyltransferase activity"/>
    <property type="evidence" value="ECO:0007669"/>
    <property type="project" value="UniProtKB-UniRule"/>
</dbReference>
<comment type="subunit">
    <text evidence="7">Heterododecamer (2C3:3R2) of six catalytic PyrB chains organized as two trimers (C3), and six regulatory PyrI chains organized as three dimers (R2).</text>
</comment>
<feature type="binding site" evidence="7">
    <location>
        <position position="252"/>
    </location>
    <ligand>
        <name>L-aspartate</name>
        <dbReference type="ChEBI" id="CHEBI:29991"/>
    </ligand>
</feature>
<dbReference type="InterPro" id="IPR006132">
    <property type="entry name" value="Asp/Orn_carbamoyltranf_P-bd"/>
</dbReference>
<evidence type="ECO:0000256" key="8">
    <source>
        <dbReference type="SAM" id="MobiDB-lite"/>
    </source>
</evidence>
<dbReference type="Proteomes" id="UP000008631">
    <property type="component" value="Chromosome"/>
</dbReference>
<keyword evidence="12" id="KW-1185">Reference proteome</keyword>
<dbReference type="Gene3D" id="3.40.50.1370">
    <property type="entry name" value="Aspartate/ornithine carbamoyltransferase"/>
    <property type="match status" value="2"/>
</dbReference>
<dbReference type="AlphaFoldDB" id="E8QYU1"/>
<sequence>MFPGTLGKTADALRGSSPSPPLTGERRETPVWTRKHLLSLEELGANDILAILDTAESFLEVGQRSRKKVPALVGKVVFNLFFENSTRTRTSFSIAAKRLSADVQDFNASVSSLSKGESLLDTAWNLEAMGADVLVVRHPTPGAAHLLARSCQASIINAGDGAHEHPTQGLLDLMTIRKAKGRLEGLTVGLLGDILHSRVARSNLHGLLKLGAKVILCGPPSLVPRWFERFGCEVDHHLDRVLPRCDVINVLRIQFERQQRGLFPSLAEYSHFYGMTSRRLALAKPDLLILAPGPINRGVELESQVADGPQSAILDQVAHGLAVRMAVLYLISGKTAPAAQVGGGSPSSPDAPAVSLG</sequence>
<dbReference type="EC" id="2.1.3.2" evidence="7"/>
<feature type="binding site" evidence="7">
    <location>
        <position position="198"/>
    </location>
    <ligand>
        <name>L-aspartate</name>
        <dbReference type="ChEBI" id="CHEBI:29991"/>
    </ligand>
</feature>
<feature type="region of interest" description="Disordered" evidence="8">
    <location>
        <begin position="1"/>
        <end position="28"/>
    </location>
</feature>
<dbReference type="NCBIfam" id="TIGR00670">
    <property type="entry name" value="asp_carb_tr"/>
    <property type="match status" value="1"/>
</dbReference>
<feature type="binding site" evidence="7">
    <location>
        <position position="293"/>
    </location>
    <ligand>
        <name>carbamoyl phosphate</name>
        <dbReference type="ChEBI" id="CHEBI:58228"/>
    </ligand>
</feature>
<dbReference type="FunCoup" id="E8QYU1">
    <property type="interactions" value="509"/>
</dbReference>
<dbReference type="InterPro" id="IPR036901">
    <property type="entry name" value="Asp/Orn_carbamoylTrfase_sf"/>
</dbReference>
<feature type="binding site" evidence="7">
    <location>
        <position position="115"/>
    </location>
    <ligand>
        <name>L-aspartate</name>
        <dbReference type="ChEBI" id="CHEBI:29991"/>
    </ligand>
</feature>
<dbReference type="GO" id="GO:0006207">
    <property type="term" value="P:'de novo' pyrimidine nucleobase biosynthetic process"/>
    <property type="evidence" value="ECO:0007669"/>
    <property type="project" value="InterPro"/>
</dbReference>
<dbReference type="Pfam" id="PF00185">
    <property type="entry name" value="OTCace"/>
    <property type="match status" value="1"/>
</dbReference>
<evidence type="ECO:0000259" key="10">
    <source>
        <dbReference type="Pfam" id="PF02729"/>
    </source>
</evidence>
<dbReference type="PANTHER" id="PTHR45753">
    <property type="entry name" value="ORNITHINE CARBAMOYLTRANSFERASE, MITOCHONDRIAL"/>
    <property type="match status" value="1"/>
</dbReference>
<dbReference type="PRINTS" id="PR00100">
    <property type="entry name" value="AOTCASE"/>
</dbReference>
<dbReference type="PROSITE" id="PS00097">
    <property type="entry name" value="CARBAMOYLTRANSFERASE"/>
    <property type="match status" value="1"/>
</dbReference>
<evidence type="ECO:0000256" key="2">
    <source>
        <dbReference type="ARBA" id="ARBA00008896"/>
    </source>
</evidence>
<evidence type="ECO:0000256" key="1">
    <source>
        <dbReference type="ARBA" id="ARBA00004852"/>
    </source>
</evidence>
<proteinExistence type="inferred from homology"/>
<evidence type="ECO:0000256" key="6">
    <source>
        <dbReference type="ARBA" id="ARBA00048859"/>
    </source>
</evidence>
<dbReference type="InterPro" id="IPR006130">
    <property type="entry name" value="Asp/Orn_carbamoylTrfase"/>
</dbReference>
<comment type="function">
    <text evidence="5 7">Catalyzes the condensation of carbamoyl phosphate and aspartate to form carbamoyl aspartate and inorganic phosphate, the committed step in the de novo pyrimidine nucleotide biosynthesis pathway.</text>
</comment>
<feature type="domain" description="Aspartate/ornithine carbamoyltransferase carbamoyl-P binding" evidence="10">
    <location>
        <begin position="35"/>
        <end position="177"/>
    </location>
</feature>
<dbReference type="GO" id="GO:0016597">
    <property type="term" value="F:amino acid binding"/>
    <property type="evidence" value="ECO:0007669"/>
    <property type="project" value="InterPro"/>
</dbReference>
<evidence type="ECO:0000259" key="9">
    <source>
        <dbReference type="Pfam" id="PF00185"/>
    </source>
</evidence>
<keyword evidence="3 7" id="KW-0808">Transferase</keyword>
<dbReference type="GO" id="GO:0005829">
    <property type="term" value="C:cytosol"/>
    <property type="evidence" value="ECO:0007669"/>
    <property type="project" value="TreeGrafter"/>
</dbReference>
<dbReference type="KEGG" id="ipa:Isop_1493"/>
<dbReference type="GO" id="GO:0044205">
    <property type="term" value="P:'de novo' UMP biosynthetic process"/>
    <property type="evidence" value="ECO:0007669"/>
    <property type="project" value="UniProtKB-UniRule"/>
</dbReference>
<evidence type="ECO:0000256" key="3">
    <source>
        <dbReference type="ARBA" id="ARBA00022679"/>
    </source>
</evidence>
<dbReference type="SUPFAM" id="SSF53671">
    <property type="entry name" value="Aspartate/ornithine carbamoyltransferase"/>
    <property type="match status" value="1"/>
</dbReference>
<dbReference type="NCBIfam" id="NF002032">
    <property type="entry name" value="PRK00856.1"/>
    <property type="match status" value="1"/>
</dbReference>
<evidence type="ECO:0000256" key="5">
    <source>
        <dbReference type="ARBA" id="ARBA00043884"/>
    </source>
</evidence>
<dbReference type="HOGENOM" id="CLU_043846_2_0_0"/>
<accession>E8QYU1</accession>
<name>E8QYU1_ISOPI</name>
<feature type="binding site" evidence="7">
    <location>
        <position position="87"/>
    </location>
    <ligand>
        <name>carbamoyl phosphate</name>
        <dbReference type="ChEBI" id="CHEBI:58228"/>
    </ligand>
</feature>
<feature type="binding site" evidence="7">
    <location>
        <position position="165"/>
    </location>
    <ligand>
        <name>carbamoyl phosphate</name>
        <dbReference type="ChEBI" id="CHEBI:58228"/>
    </ligand>
</feature>